<name>A0A8S3J606_9BILA</name>
<organism evidence="2 3">
    <name type="scientific">Rotaria magnacalcarata</name>
    <dbReference type="NCBI Taxonomy" id="392030"/>
    <lineage>
        <taxon>Eukaryota</taxon>
        <taxon>Metazoa</taxon>
        <taxon>Spiralia</taxon>
        <taxon>Gnathifera</taxon>
        <taxon>Rotifera</taxon>
        <taxon>Eurotatoria</taxon>
        <taxon>Bdelloidea</taxon>
        <taxon>Philodinida</taxon>
        <taxon>Philodinidae</taxon>
        <taxon>Rotaria</taxon>
    </lineage>
</organism>
<dbReference type="Proteomes" id="UP000681720">
    <property type="component" value="Unassembled WGS sequence"/>
</dbReference>
<dbReference type="EMBL" id="CAJOBJ010353436">
    <property type="protein sequence ID" value="CAF5211247.1"/>
    <property type="molecule type" value="Genomic_DNA"/>
</dbReference>
<dbReference type="EMBL" id="CAJOBH010250808">
    <property type="protein sequence ID" value="CAF5137813.1"/>
    <property type="molecule type" value="Genomic_DNA"/>
</dbReference>
<comment type="caution">
    <text evidence="2">The sequence shown here is derived from an EMBL/GenBank/DDBJ whole genome shotgun (WGS) entry which is preliminary data.</text>
</comment>
<dbReference type="AlphaFoldDB" id="A0A8S3J606"/>
<accession>A0A8S3J606</accession>
<protein>
    <submittedName>
        <fullName evidence="2">Uncharacterized protein</fullName>
    </submittedName>
</protein>
<reference evidence="2" key="1">
    <citation type="submission" date="2021-02" db="EMBL/GenBank/DDBJ databases">
        <authorList>
            <person name="Nowell W R."/>
        </authorList>
    </citation>
    <scope>NUCLEOTIDE SEQUENCE</scope>
</reference>
<evidence type="ECO:0000313" key="2">
    <source>
        <dbReference type="EMBL" id="CAF5211247.1"/>
    </source>
</evidence>
<sequence>LFENIQLENYLQDTNSEDDYRLLYFHLTSHILWNQTGTLLFQLQYSGHIIIWKFYGSTILNEKSLSIIDTKINKPLTMIWNEQAQLLLIIGKENQRVFIKLDQMKLFPININHHNDYMNTEYTQLIQWNRNTLLLVESKINYCLIYTILTDENQNLLVLLLD</sequence>
<proteinExistence type="predicted"/>
<evidence type="ECO:0000313" key="3">
    <source>
        <dbReference type="Proteomes" id="UP000681720"/>
    </source>
</evidence>
<evidence type="ECO:0000313" key="1">
    <source>
        <dbReference type="EMBL" id="CAF5137813.1"/>
    </source>
</evidence>
<feature type="non-terminal residue" evidence="2">
    <location>
        <position position="1"/>
    </location>
</feature>
<gene>
    <name evidence="1" type="ORF">BYL167_LOCUS69628</name>
    <name evidence="2" type="ORF">GIL414_LOCUS79869</name>
</gene>
<dbReference type="Proteomes" id="UP000681967">
    <property type="component" value="Unassembled WGS sequence"/>
</dbReference>